<dbReference type="RefSeq" id="WP_170226208.1">
    <property type="nucleotide sequence ID" value="NZ_JAYFNS010000002.1"/>
</dbReference>
<feature type="signal peptide" evidence="2">
    <location>
        <begin position="1"/>
        <end position="22"/>
    </location>
</feature>
<name>A0A562J742_9FIRM</name>
<proteinExistence type="predicted"/>
<gene>
    <name evidence="4" type="ORF">LY60_02515</name>
</gene>
<dbReference type="InterPro" id="IPR025275">
    <property type="entry name" value="DUF4015"/>
</dbReference>
<evidence type="ECO:0000313" key="5">
    <source>
        <dbReference type="Proteomes" id="UP000315343"/>
    </source>
</evidence>
<keyword evidence="5" id="KW-1185">Reference proteome</keyword>
<keyword evidence="2" id="KW-0732">Signal</keyword>
<feature type="region of interest" description="Disordered" evidence="1">
    <location>
        <begin position="29"/>
        <end position="62"/>
    </location>
</feature>
<protein>
    <recommendedName>
        <fullName evidence="3">DUF4015 domain-containing protein</fullName>
    </recommendedName>
</protein>
<reference evidence="4 5" key="1">
    <citation type="submission" date="2019-07" db="EMBL/GenBank/DDBJ databases">
        <title>Genomic Encyclopedia of Type Strains, Phase I: the one thousand microbial genomes (KMG-I) project.</title>
        <authorList>
            <person name="Kyrpides N."/>
        </authorList>
    </citation>
    <scope>NUCLEOTIDE SEQUENCE [LARGE SCALE GENOMIC DNA]</scope>
    <source>
        <strain evidence="4 5">DSM 13558</strain>
    </source>
</reference>
<evidence type="ECO:0000259" key="3">
    <source>
        <dbReference type="Pfam" id="PF13200"/>
    </source>
</evidence>
<dbReference type="EMBL" id="VLKH01000007">
    <property type="protein sequence ID" value="TWH78989.1"/>
    <property type="molecule type" value="Genomic_DNA"/>
</dbReference>
<dbReference type="AlphaFoldDB" id="A0A562J742"/>
<evidence type="ECO:0000256" key="2">
    <source>
        <dbReference type="SAM" id="SignalP"/>
    </source>
</evidence>
<feature type="chain" id="PRO_5038422666" description="DUF4015 domain-containing protein" evidence="2">
    <location>
        <begin position="23"/>
        <end position="592"/>
    </location>
</feature>
<accession>A0A562J742</accession>
<dbReference type="Pfam" id="PF13200">
    <property type="entry name" value="DUF4015"/>
    <property type="match status" value="1"/>
</dbReference>
<dbReference type="Proteomes" id="UP000315343">
    <property type="component" value="Unassembled WGS sequence"/>
</dbReference>
<feature type="domain" description="DUF4015" evidence="3">
    <location>
        <begin position="145"/>
        <end position="454"/>
    </location>
</feature>
<sequence>MFKSVRHAILLFILTAVLTACANPASANSPIPGEVNEPGSETPAAEEPSQPELTEEEKAAQELEKKIAEREELEKSRKEEYKEFYVPLVPVSEQREKEYVEVRALYATGHTAGNELNKENIDAYSEYVKALQSNDKALASSLYAAADKANKFERIVGIADATEINGLVINVKDDNGFITYESDVEIVQKMNQNTPIPIKDVKKMLEVLKDYDIYTIGRIVAFKDKNFAVLSPDHSIQLKTGGTWLDPNSGNIPWINPFDKYVWNYNIAIAKEASLLGFDEIQFDYVRFPDGAKKYNPITEFPGRNGRDKDVAIAEFLQYAKKELAPYSVNLGADVFGIITRTWDDFPEDIGQTWILMGEHVDNLAPMVYPSHYSTGWYNLENPNANPYLVVKGAMEEAIEKNSSMENPPHIRPWIQDFDWQGIEYGPDKVRAQIIAAKELGVTEYMIWNPGNVYDPYAFMLTETEKKTTYPLDKGELDYREKTPGDSADKYLSGMLNERFSYMYLMTPVADREKDFDSYLKAMESTNVSLLRYKVTGYEMDPSDKDKATVYLNYKIEIKNGDVSQIVEKDNAQWQSVRENNIWKIKAVFDAQ</sequence>
<organism evidence="4 5">
    <name type="scientific">Sedimentibacter saalensis</name>
    <dbReference type="NCBI Taxonomy" id="130788"/>
    <lineage>
        <taxon>Bacteria</taxon>
        <taxon>Bacillati</taxon>
        <taxon>Bacillota</taxon>
        <taxon>Tissierellia</taxon>
        <taxon>Sedimentibacter</taxon>
    </lineage>
</organism>
<evidence type="ECO:0000313" key="4">
    <source>
        <dbReference type="EMBL" id="TWH78989.1"/>
    </source>
</evidence>
<evidence type="ECO:0000256" key="1">
    <source>
        <dbReference type="SAM" id="MobiDB-lite"/>
    </source>
</evidence>
<dbReference type="PROSITE" id="PS51257">
    <property type="entry name" value="PROKAR_LIPOPROTEIN"/>
    <property type="match status" value="1"/>
</dbReference>
<comment type="caution">
    <text evidence="4">The sequence shown here is derived from an EMBL/GenBank/DDBJ whole genome shotgun (WGS) entry which is preliminary data.</text>
</comment>